<dbReference type="GO" id="GO:0004550">
    <property type="term" value="F:nucleoside diphosphate kinase activity"/>
    <property type="evidence" value="ECO:0007669"/>
    <property type="project" value="UniProtKB-EC"/>
</dbReference>
<reference evidence="8 9" key="1">
    <citation type="journal article" date="2016" name="Nat. Commun.">
        <title>Thousands of microbial genomes shed light on interconnected biogeochemical processes in an aquifer system.</title>
        <authorList>
            <person name="Anantharaman K."/>
            <person name="Brown C.T."/>
            <person name="Hug L.A."/>
            <person name="Sharon I."/>
            <person name="Castelle C.J."/>
            <person name="Probst A.J."/>
            <person name="Thomas B.C."/>
            <person name="Singh A."/>
            <person name="Wilkins M.J."/>
            <person name="Karaoz U."/>
            <person name="Brodie E.L."/>
            <person name="Williams K.H."/>
            <person name="Hubbard S.S."/>
            <person name="Banfield J.F."/>
        </authorList>
    </citation>
    <scope>NUCLEOTIDE SEQUENCE [LARGE SCALE GENOMIC DNA]</scope>
</reference>
<comment type="caution">
    <text evidence="6">Lacks conserved residue(s) required for the propagation of feature annotation.</text>
</comment>
<keyword evidence="4" id="KW-0808">Transferase</keyword>
<evidence type="ECO:0000256" key="1">
    <source>
        <dbReference type="ARBA" id="ARBA00001946"/>
    </source>
</evidence>
<dbReference type="EC" id="2.7.4.6" evidence="3"/>
<dbReference type="PROSITE" id="PS51374">
    <property type="entry name" value="NDPK_LIKE"/>
    <property type="match status" value="1"/>
</dbReference>
<comment type="caution">
    <text evidence="8">The sequence shown here is derived from an EMBL/GenBank/DDBJ whole genome shotgun (WGS) entry which is preliminary data.</text>
</comment>
<dbReference type="Gene3D" id="3.30.70.141">
    <property type="entry name" value="Nucleoside diphosphate kinase-like domain"/>
    <property type="match status" value="1"/>
</dbReference>
<dbReference type="InterPro" id="IPR034907">
    <property type="entry name" value="NDK-like_dom"/>
</dbReference>
<evidence type="ECO:0000313" key="9">
    <source>
        <dbReference type="Proteomes" id="UP000177130"/>
    </source>
</evidence>
<feature type="domain" description="Nucleoside diphosphate kinase-like" evidence="7">
    <location>
        <begin position="7"/>
        <end position="183"/>
    </location>
</feature>
<keyword evidence="5" id="KW-0418">Kinase</keyword>
<dbReference type="EMBL" id="MHRK01000002">
    <property type="protein sequence ID" value="OHA25056.1"/>
    <property type="molecule type" value="Genomic_DNA"/>
</dbReference>
<evidence type="ECO:0000256" key="2">
    <source>
        <dbReference type="ARBA" id="ARBA00008142"/>
    </source>
</evidence>
<evidence type="ECO:0000256" key="4">
    <source>
        <dbReference type="ARBA" id="ARBA00022679"/>
    </source>
</evidence>
<dbReference type="SUPFAM" id="SSF54919">
    <property type="entry name" value="Nucleoside diphosphate kinase, NDK"/>
    <property type="match status" value="1"/>
</dbReference>
<evidence type="ECO:0000256" key="5">
    <source>
        <dbReference type="ARBA" id="ARBA00022777"/>
    </source>
</evidence>
<comment type="similarity">
    <text evidence="2 6">Belongs to the NDK family.</text>
</comment>
<evidence type="ECO:0000256" key="3">
    <source>
        <dbReference type="ARBA" id="ARBA00012966"/>
    </source>
</evidence>
<gene>
    <name evidence="8" type="ORF">A3C72_03925</name>
</gene>
<dbReference type="AlphaFoldDB" id="A0A1G2MMH0"/>
<sequence length="202" mass="22509">MPKHPKTDRTLVIIKPDGVQRSLIGEILGRFEKVGLKIVGMKMAVPTPSHVEKHYNLDPNWKRLVGEKAIQSYIKKGVKPPSDDPLKVGAQVIERLKKYFVSGPVVVIAIEGAHAVPMVRKIVGGTEPLSSDVGTIRGDFVLDSYVMADTDNRAIRNLIHASGSETDAEKELKHWFKKDELISYKLISEQILYDVNMDGLLE</sequence>
<comment type="cofactor">
    <cofactor evidence="1">
        <name>Mg(2+)</name>
        <dbReference type="ChEBI" id="CHEBI:18420"/>
    </cofactor>
</comment>
<dbReference type="PANTHER" id="PTHR11349">
    <property type="entry name" value="NUCLEOSIDE DIPHOSPHATE KINASE"/>
    <property type="match status" value="1"/>
</dbReference>
<name>A0A1G2MMH0_9BACT</name>
<evidence type="ECO:0000256" key="6">
    <source>
        <dbReference type="PROSITE-ProRule" id="PRU00706"/>
    </source>
</evidence>
<proteinExistence type="inferred from homology"/>
<organism evidence="8 9">
    <name type="scientific">Candidatus Taylorbacteria bacterium RIFCSPHIGHO2_02_FULL_43_32b</name>
    <dbReference type="NCBI Taxonomy" id="1802306"/>
    <lineage>
        <taxon>Bacteria</taxon>
        <taxon>Candidatus Tayloriibacteriota</taxon>
    </lineage>
</organism>
<dbReference type="InterPro" id="IPR036850">
    <property type="entry name" value="NDK-like_dom_sf"/>
</dbReference>
<accession>A0A1G2MMH0</accession>
<evidence type="ECO:0000313" key="8">
    <source>
        <dbReference type="EMBL" id="OHA25056.1"/>
    </source>
</evidence>
<evidence type="ECO:0000259" key="7">
    <source>
        <dbReference type="SMART" id="SM00562"/>
    </source>
</evidence>
<dbReference type="Pfam" id="PF00334">
    <property type="entry name" value="NDK"/>
    <property type="match status" value="2"/>
</dbReference>
<protein>
    <recommendedName>
        <fullName evidence="3">nucleoside-diphosphate kinase</fullName>
        <ecNumber evidence="3">2.7.4.6</ecNumber>
    </recommendedName>
</protein>
<dbReference type="SMART" id="SM00562">
    <property type="entry name" value="NDK"/>
    <property type="match status" value="1"/>
</dbReference>
<dbReference type="Proteomes" id="UP000177130">
    <property type="component" value="Unassembled WGS sequence"/>
</dbReference>
<dbReference type="STRING" id="1802306.A3C72_03925"/>